<dbReference type="AlphaFoldDB" id="A0A9W6GAK6"/>
<protein>
    <submittedName>
        <fullName evidence="2">Uncharacterized protein</fullName>
    </submittedName>
</protein>
<dbReference type="Proteomes" id="UP001144313">
    <property type="component" value="Unassembled WGS sequence"/>
</dbReference>
<evidence type="ECO:0000256" key="1">
    <source>
        <dbReference type="SAM" id="MobiDB-lite"/>
    </source>
</evidence>
<dbReference type="EMBL" id="BSDT01000001">
    <property type="protein sequence ID" value="GLI44435.1"/>
    <property type="molecule type" value="Genomic_DNA"/>
</dbReference>
<organism evidence="2 3">
    <name type="scientific">Glycomyces algeriensis</name>
    <dbReference type="NCBI Taxonomy" id="256037"/>
    <lineage>
        <taxon>Bacteria</taxon>
        <taxon>Bacillati</taxon>
        <taxon>Actinomycetota</taxon>
        <taxon>Actinomycetes</taxon>
        <taxon>Glycomycetales</taxon>
        <taxon>Glycomycetaceae</taxon>
        <taxon>Glycomyces</taxon>
    </lineage>
</organism>
<evidence type="ECO:0000313" key="3">
    <source>
        <dbReference type="Proteomes" id="UP001144313"/>
    </source>
</evidence>
<evidence type="ECO:0000313" key="2">
    <source>
        <dbReference type="EMBL" id="GLI44435.1"/>
    </source>
</evidence>
<sequence length="63" mass="6852">MSRLVTSVPHVLPALSGSGIRDMTEESAATDPGGFWRVPRRRRGSGRSEMATTLMRNTAPKNP</sequence>
<feature type="compositionally biased region" description="Polar residues" evidence="1">
    <location>
        <begin position="50"/>
        <end position="63"/>
    </location>
</feature>
<comment type="caution">
    <text evidence="2">The sequence shown here is derived from an EMBL/GenBank/DDBJ whole genome shotgun (WGS) entry which is preliminary data.</text>
</comment>
<feature type="region of interest" description="Disordered" evidence="1">
    <location>
        <begin position="17"/>
        <end position="63"/>
    </location>
</feature>
<gene>
    <name evidence="2" type="ORF">GALLR39Z86_42850</name>
</gene>
<accession>A0A9W6GAK6</accession>
<reference evidence="2" key="1">
    <citation type="submission" date="2022-12" db="EMBL/GenBank/DDBJ databases">
        <title>Reference genome sequencing for broad-spectrum identification of bacterial and archaeal isolates by mass spectrometry.</title>
        <authorList>
            <person name="Sekiguchi Y."/>
            <person name="Tourlousse D.M."/>
        </authorList>
    </citation>
    <scope>NUCLEOTIDE SEQUENCE</scope>
    <source>
        <strain evidence="2">LLR39Z86</strain>
    </source>
</reference>
<proteinExistence type="predicted"/>
<keyword evidence="3" id="KW-1185">Reference proteome</keyword>
<name>A0A9W6GAK6_9ACTN</name>